<protein>
    <submittedName>
        <fullName evidence="1">RCG47021</fullName>
    </submittedName>
</protein>
<reference evidence="2" key="1">
    <citation type="submission" date="2005-09" db="EMBL/GenBank/DDBJ databases">
        <authorList>
            <person name="Mural R.J."/>
            <person name="Li P.W."/>
            <person name="Adams M.D."/>
            <person name="Amanatides P.G."/>
            <person name="Baden-Tillson H."/>
            <person name="Barnstead M."/>
            <person name="Chin S.H."/>
            <person name="Dew I."/>
            <person name="Evans C.A."/>
            <person name="Ferriera S."/>
            <person name="Flanigan M."/>
            <person name="Fosler C."/>
            <person name="Glodek A."/>
            <person name="Gu Z."/>
            <person name="Holt R.A."/>
            <person name="Jennings D."/>
            <person name="Kraft C.L."/>
            <person name="Lu F."/>
            <person name="Nguyen T."/>
            <person name="Nusskern D.R."/>
            <person name="Pfannkoch C.M."/>
            <person name="Sitter C."/>
            <person name="Sutton G.G."/>
            <person name="Venter J.C."/>
            <person name="Wang Z."/>
            <person name="Woodage T."/>
            <person name="Zheng X.H."/>
            <person name="Zhong F."/>
        </authorList>
    </citation>
    <scope>NUCLEOTIDE SEQUENCE [LARGE SCALE GENOMIC DNA]</scope>
    <source>
        <strain>BN</strain>
        <strain evidence="2">Sprague-Dawley</strain>
    </source>
</reference>
<sequence>MKIFQLKSWQEKTYSNFLCRKELRTFLALFMY</sequence>
<dbReference type="AlphaFoldDB" id="A6K4Y3"/>
<proteinExistence type="predicted"/>
<accession>A6K4Y3</accession>
<evidence type="ECO:0000313" key="2">
    <source>
        <dbReference type="Proteomes" id="UP000234681"/>
    </source>
</evidence>
<name>A6K4Y3_RAT</name>
<dbReference type="EMBL" id="CH474018">
    <property type="protein sequence ID" value="EDL75923.1"/>
    <property type="molecule type" value="Genomic_DNA"/>
</dbReference>
<evidence type="ECO:0000313" key="1">
    <source>
        <dbReference type="EMBL" id="EDL75923.1"/>
    </source>
</evidence>
<dbReference type="Proteomes" id="UP000234681">
    <property type="component" value="Chromosome 11"/>
</dbReference>
<organism evidence="1 2">
    <name type="scientific">Rattus norvegicus</name>
    <name type="common">Rat</name>
    <dbReference type="NCBI Taxonomy" id="10116"/>
    <lineage>
        <taxon>Eukaryota</taxon>
        <taxon>Metazoa</taxon>
        <taxon>Chordata</taxon>
        <taxon>Craniata</taxon>
        <taxon>Vertebrata</taxon>
        <taxon>Euteleostomi</taxon>
        <taxon>Mammalia</taxon>
        <taxon>Eutheria</taxon>
        <taxon>Euarchontoglires</taxon>
        <taxon>Glires</taxon>
        <taxon>Rodentia</taxon>
        <taxon>Myomorpha</taxon>
        <taxon>Muroidea</taxon>
        <taxon>Muridae</taxon>
        <taxon>Murinae</taxon>
        <taxon>Rattus</taxon>
    </lineage>
</organism>
<gene>
    <name evidence="1" type="ORF">rCG_47021</name>
</gene>